<sequence>MNHFLPLERNSHQDRSRDRSPITHNVVQGCIPAIPVTSLTTSSISISNNALISSSNLSRKNQPIGVATQQIAQPLDIRNSVTFHPISDVTFLGHIQSSAQAQAQAEAQVQAHVQAQAQAHMAQVQAQVQASQAQAQAQAQSQTALALAQIQVKPKLQSQTQTHISQIKEEPFTSRLEPSKDTNRLAVKPRTPVIVRPFETTPSEPATPVSQNITKINNVPPTVKCSESLTSHQTKVIVGSGELPLASEIKKEVVSDNRGVWQPVPMDTGKDSCSPVPVVSTNNQPSPVPTQIPPVQPIKRIPTPPPLPPPPPPPIPVPEPVSRLDTEERRLRELRDAGLEVEEAEEVLQEEAVAPPRAFTLVCTKGPPAPLDDSREVSNHFSL</sequence>
<feature type="compositionally biased region" description="Basic and acidic residues" evidence="2">
    <location>
        <begin position="9"/>
        <end position="21"/>
    </location>
</feature>
<organism evidence="3 4">
    <name type="scientific">Halocaridina rubra</name>
    <name type="common">Hawaiian red shrimp</name>
    <dbReference type="NCBI Taxonomy" id="373956"/>
    <lineage>
        <taxon>Eukaryota</taxon>
        <taxon>Metazoa</taxon>
        <taxon>Ecdysozoa</taxon>
        <taxon>Arthropoda</taxon>
        <taxon>Crustacea</taxon>
        <taxon>Multicrustacea</taxon>
        <taxon>Malacostraca</taxon>
        <taxon>Eumalacostraca</taxon>
        <taxon>Eucarida</taxon>
        <taxon>Decapoda</taxon>
        <taxon>Pleocyemata</taxon>
        <taxon>Caridea</taxon>
        <taxon>Atyoidea</taxon>
        <taxon>Atyidae</taxon>
        <taxon>Halocaridina</taxon>
    </lineage>
</organism>
<gene>
    <name evidence="3" type="ORF">SK128_005650</name>
</gene>
<evidence type="ECO:0000313" key="4">
    <source>
        <dbReference type="Proteomes" id="UP001381693"/>
    </source>
</evidence>
<feature type="coiled-coil region" evidence="1">
    <location>
        <begin position="324"/>
        <end position="351"/>
    </location>
</feature>
<keyword evidence="4" id="KW-1185">Reference proteome</keyword>
<name>A0AAN9ADC6_HALRR</name>
<feature type="region of interest" description="Disordered" evidence="2">
    <location>
        <begin position="260"/>
        <end position="321"/>
    </location>
</feature>
<comment type="caution">
    <text evidence="3">The sequence shown here is derived from an EMBL/GenBank/DDBJ whole genome shotgun (WGS) entry which is preliminary data.</text>
</comment>
<feature type="compositionally biased region" description="Pro residues" evidence="2">
    <location>
        <begin position="286"/>
        <end position="319"/>
    </location>
</feature>
<accession>A0AAN9ADC6</accession>
<keyword evidence="1" id="KW-0175">Coiled coil</keyword>
<evidence type="ECO:0000256" key="2">
    <source>
        <dbReference type="SAM" id="MobiDB-lite"/>
    </source>
</evidence>
<proteinExistence type="predicted"/>
<feature type="region of interest" description="Disordered" evidence="2">
    <location>
        <begin position="1"/>
        <end position="22"/>
    </location>
</feature>
<evidence type="ECO:0000256" key="1">
    <source>
        <dbReference type="SAM" id="Coils"/>
    </source>
</evidence>
<dbReference type="EMBL" id="JAXCGZ010006058">
    <property type="protein sequence ID" value="KAK7080197.1"/>
    <property type="molecule type" value="Genomic_DNA"/>
</dbReference>
<evidence type="ECO:0000313" key="3">
    <source>
        <dbReference type="EMBL" id="KAK7080197.1"/>
    </source>
</evidence>
<protein>
    <submittedName>
        <fullName evidence="3">Uncharacterized protein</fullName>
    </submittedName>
</protein>
<dbReference type="Proteomes" id="UP001381693">
    <property type="component" value="Unassembled WGS sequence"/>
</dbReference>
<reference evidence="3 4" key="1">
    <citation type="submission" date="2023-11" db="EMBL/GenBank/DDBJ databases">
        <title>Halocaridina rubra genome assembly.</title>
        <authorList>
            <person name="Smith C."/>
        </authorList>
    </citation>
    <scope>NUCLEOTIDE SEQUENCE [LARGE SCALE GENOMIC DNA]</scope>
    <source>
        <strain evidence="3">EP-1</strain>
        <tissue evidence="3">Whole</tissue>
    </source>
</reference>
<dbReference type="AlphaFoldDB" id="A0AAN9ADC6"/>